<feature type="transmembrane region" description="Helical" evidence="6">
    <location>
        <begin position="90"/>
        <end position="114"/>
    </location>
</feature>
<evidence type="ECO:0000313" key="7">
    <source>
        <dbReference type="EMBL" id="CRK83158.1"/>
    </source>
</evidence>
<dbReference type="Proteomes" id="UP000199087">
    <property type="component" value="Unassembled WGS sequence"/>
</dbReference>
<feature type="transmembrane region" description="Helical" evidence="6">
    <location>
        <begin position="161"/>
        <end position="180"/>
    </location>
</feature>
<dbReference type="AlphaFoldDB" id="A0A0U1NZ62"/>
<evidence type="ECO:0000313" key="8">
    <source>
        <dbReference type="Proteomes" id="UP000199087"/>
    </source>
</evidence>
<keyword evidence="3 6" id="KW-0812">Transmembrane</keyword>
<feature type="transmembrane region" description="Helical" evidence="6">
    <location>
        <begin position="54"/>
        <end position="78"/>
    </location>
</feature>
<keyword evidence="4 6" id="KW-1133">Transmembrane helix</keyword>
<proteinExistence type="inferred from homology"/>
<feature type="transmembrane region" description="Helical" evidence="6">
    <location>
        <begin position="287"/>
        <end position="307"/>
    </location>
</feature>
<dbReference type="OrthoDB" id="9780088at2"/>
<comment type="similarity">
    <text evidence="2">Belongs to the purine-cytosine permease (2.A.39) family.</text>
</comment>
<dbReference type="GO" id="GO:0005886">
    <property type="term" value="C:plasma membrane"/>
    <property type="evidence" value="ECO:0007669"/>
    <property type="project" value="TreeGrafter"/>
</dbReference>
<dbReference type="Gene3D" id="1.10.4160.10">
    <property type="entry name" value="Hydantoin permease"/>
    <property type="match status" value="1"/>
</dbReference>
<accession>A0A0U1NZ62</accession>
<keyword evidence="8" id="KW-1185">Reference proteome</keyword>
<feature type="transmembrane region" description="Helical" evidence="6">
    <location>
        <begin position="353"/>
        <end position="377"/>
    </location>
</feature>
<dbReference type="PANTHER" id="PTHR30618:SF0">
    <property type="entry name" value="PURINE-URACIL PERMEASE NCS1"/>
    <property type="match status" value="1"/>
</dbReference>
<feature type="transmembrane region" description="Helical" evidence="6">
    <location>
        <begin position="24"/>
        <end position="48"/>
    </location>
</feature>
<evidence type="ECO:0000256" key="4">
    <source>
        <dbReference type="ARBA" id="ARBA00022989"/>
    </source>
</evidence>
<organism evidence="7 8">
    <name type="scientific">Neobacillus massiliamazoniensis</name>
    <dbReference type="NCBI Taxonomy" id="1499688"/>
    <lineage>
        <taxon>Bacteria</taxon>
        <taxon>Bacillati</taxon>
        <taxon>Bacillota</taxon>
        <taxon>Bacilli</taxon>
        <taxon>Bacillales</taxon>
        <taxon>Bacillaceae</taxon>
        <taxon>Neobacillus</taxon>
    </lineage>
</organism>
<feature type="transmembrane region" description="Helical" evidence="6">
    <location>
        <begin position="328"/>
        <end position="347"/>
    </location>
</feature>
<dbReference type="STRING" id="1499688.BN000_03117"/>
<feature type="transmembrane region" description="Helical" evidence="6">
    <location>
        <begin position="126"/>
        <end position="149"/>
    </location>
</feature>
<comment type="subcellular location">
    <subcellularLocation>
        <location evidence="1">Membrane</location>
        <topology evidence="1">Multi-pass membrane protein</topology>
    </subcellularLocation>
</comment>
<feature type="transmembrane region" description="Helical" evidence="6">
    <location>
        <begin position="424"/>
        <end position="443"/>
    </location>
</feature>
<dbReference type="CDD" id="cd10323">
    <property type="entry name" value="SLC-NCS1sbd"/>
    <property type="match status" value="1"/>
</dbReference>
<gene>
    <name evidence="7" type="ORF">BN000_03117</name>
</gene>
<reference evidence="8" key="1">
    <citation type="submission" date="2015-05" db="EMBL/GenBank/DDBJ databases">
        <authorList>
            <person name="Urmite Genomes"/>
        </authorList>
    </citation>
    <scope>NUCLEOTIDE SEQUENCE [LARGE SCALE GENOMIC DNA]</scope>
    <source>
        <strain evidence="8">LF1</strain>
    </source>
</reference>
<feature type="transmembrane region" description="Helical" evidence="6">
    <location>
        <begin position="250"/>
        <end position="275"/>
    </location>
</feature>
<feature type="transmembrane region" description="Helical" evidence="6">
    <location>
        <begin position="200"/>
        <end position="222"/>
    </location>
</feature>
<evidence type="ECO:0000256" key="3">
    <source>
        <dbReference type="ARBA" id="ARBA00022692"/>
    </source>
</evidence>
<keyword evidence="5 6" id="KW-0472">Membrane</keyword>
<feature type="transmembrane region" description="Helical" evidence="6">
    <location>
        <begin position="397"/>
        <end position="418"/>
    </location>
</feature>
<dbReference type="PANTHER" id="PTHR30618">
    <property type="entry name" value="NCS1 FAMILY PURINE/PYRIMIDINE TRANSPORTER"/>
    <property type="match status" value="1"/>
</dbReference>
<dbReference type="Pfam" id="PF02133">
    <property type="entry name" value="Transp_cyt_pur"/>
    <property type="match status" value="1"/>
</dbReference>
<evidence type="ECO:0000256" key="6">
    <source>
        <dbReference type="SAM" id="Phobius"/>
    </source>
</evidence>
<dbReference type="RefSeq" id="WP_090635437.1">
    <property type="nucleotide sequence ID" value="NZ_CVRB01000003.1"/>
</dbReference>
<dbReference type="InterPro" id="IPR045225">
    <property type="entry name" value="Uracil/uridine/allantoin_perm"/>
</dbReference>
<dbReference type="GO" id="GO:0015205">
    <property type="term" value="F:nucleobase transmembrane transporter activity"/>
    <property type="evidence" value="ECO:0007669"/>
    <property type="project" value="TreeGrafter"/>
</dbReference>
<sequence length="490" mass="53720">MKKSYLKSPDLLPIRQKDRKITKLGYSFMWVGMVVVLATFAIGGAGVISLSLPWVILATMIGSLAIGFFISLIADIGIEHGLSFPVYMRAPFGTIGTHIPSITRGLAASMWFGINTYFGATAMNGILTILFGFDNWFVCFLIFAIFQLVNTAMGIKSIERFADLAAPIILLISIWMYISLSGTATTAGRDVWGWAEKPVSGSAAFSAFLVVIFSNMGFWATLSADIPSISRFIKAPVNEKNWFKRNKGSLIGNLIAMPLTQTFMIIIGAVSYIAVLNYDPVVALQKAASGIILAILLLMVVLAQWSTNTAANVVPAATIFSNVGGPRFPFWAGVITAGIVGTIVQPWTLFGVIIPILLFVGGILSAIVGILFADYYLIRKRRVNVPELYEDHGQYKYLGGVNLAGFIAWILGAVASYFVPNYGFLVGFVVGAGIYYVLAKYWWFKKYRQAEIEDPNDEKYLGISVGRDWVIDDKGLESVFEEIPNNVDLY</sequence>
<evidence type="ECO:0000256" key="2">
    <source>
        <dbReference type="ARBA" id="ARBA00008974"/>
    </source>
</evidence>
<protein>
    <submittedName>
        <fullName evidence="7">NCS1 nucleoside transporter</fullName>
    </submittedName>
</protein>
<dbReference type="EMBL" id="CVRB01000003">
    <property type="protein sequence ID" value="CRK83158.1"/>
    <property type="molecule type" value="Genomic_DNA"/>
</dbReference>
<evidence type="ECO:0000256" key="1">
    <source>
        <dbReference type="ARBA" id="ARBA00004141"/>
    </source>
</evidence>
<dbReference type="InterPro" id="IPR001248">
    <property type="entry name" value="Pur-cyt_permease"/>
</dbReference>
<evidence type="ECO:0000256" key="5">
    <source>
        <dbReference type="ARBA" id="ARBA00023136"/>
    </source>
</evidence>
<name>A0A0U1NZ62_9BACI</name>